<dbReference type="EMBL" id="JANPWB010000011">
    <property type="protein sequence ID" value="KAJ1123596.1"/>
    <property type="molecule type" value="Genomic_DNA"/>
</dbReference>
<comment type="caution">
    <text evidence="2">The sequence shown here is derived from an EMBL/GenBank/DDBJ whole genome shotgun (WGS) entry which is preliminary data.</text>
</comment>
<sequence length="214" mass="24309">MSTNASPFELMRGRTPMSKENVGWLKVAKRVELSPEEVKKNIERAQDKYKRYFDDVHKSKEIKLCVGDVARVKTSKHTGKCQSRFLSPLRVEAVYNNSVKLSDGKIRHLAVLSLCKRTSVNTRKGGVRDGQNCKEWLEDERNEEECLNQGERSEQECLNQHKNVPSGPSNADDLPASTSSYNACGSQGVLSRNEKWSSSGRRIIKPKRLEDYYS</sequence>
<protein>
    <submittedName>
        <fullName evidence="2">Uncharacterized protein</fullName>
    </submittedName>
</protein>
<keyword evidence="3" id="KW-1185">Reference proteome</keyword>
<dbReference type="AlphaFoldDB" id="A0AAV7P7Q0"/>
<gene>
    <name evidence="2" type="ORF">NDU88_002064</name>
</gene>
<organism evidence="2 3">
    <name type="scientific">Pleurodeles waltl</name>
    <name type="common">Iberian ribbed newt</name>
    <dbReference type="NCBI Taxonomy" id="8319"/>
    <lineage>
        <taxon>Eukaryota</taxon>
        <taxon>Metazoa</taxon>
        <taxon>Chordata</taxon>
        <taxon>Craniata</taxon>
        <taxon>Vertebrata</taxon>
        <taxon>Euteleostomi</taxon>
        <taxon>Amphibia</taxon>
        <taxon>Batrachia</taxon>
        <taxon>Caudata</taxon>
        <taxon>Salamandroidea</taxon>
        <taxon>Salamandridae</taxon>
        <taxon>Pleurodelinae</taxon>
        <taxon>Pleurodeles</taxon>
    </lineage>
</organism>
<accession>A0AAV7P7Q0</accession>
<reference evidence="2" key="1">
    <citation type="journal article" date="2022" name="bioRxiv">
        <title>Sequencing and chromosome-scale assembly of the giantPleurodeles waltlgenome.</title>
        <authorList>
            <person name="Brown T."/>
            <person name="Elewa A."/>
            <person name="Iarovenko S."/>
            <person name="Subramanian E."/>
            <person name="Araus A.J."/>
            <person name="Petzold A."/>
            <person name="Susuki M."/>
            <person name="Suzuki K.-i.T."/>
            <person name="Hayashi T."/>
            <person name="Toyoda A."/>
            <person name="Oliveira C."/>
            <person name="Osipova E."/>
            <person name="Leigh N.D."/>
            <person name="Simon A."/>
            <person name="Yun M.H."/>
        </authorList>
    </citation>
    <scope>NUCLEOTIDE SEQUENCE</scope>
    <source>
        <strain evidence="2">20211129_DDA</strain>
        <tissue evidence="2">Liver</tissue>
    </source>
</reference>
<feature type="compositionally biased region" description="Polar residues" evidence="1">
    <location>
        <begin position="176"/>
        <end position="200"/>
    </location>
</feature>
<evidence type="ECO:0000313" key="3">
    <source>
        <dbReference type="Proteomes" id="UP001066276"/>
    </source>
</evidence>
<name>A0AAV7P7Q0_PLEWA</name>
<evidence type="ECO:0000256" key="1">
    <source>
        <dbReference type="SAM" id="MobiDB-lite"/>
    </source>
</evidence>
<evidence type="ECO:0000313" key="2">
    <source>
        <dbReference type="EMBL" id="KAJ1123596.1"/>
    </source>
</evidence>
<proteinExistence type="predicted"/>
<dbReference type="Proteomes" id="UP001066276">
    <property type="component" value="Chromosome 7"/>
</dbReference>
<feature type="region of interest" description="Disordered" evidence="1">
    <location>
        <begin position="157"/>
        <end position="201"/>
    </location>
</feature>
<feature type="compositionally biased region" description="Polar residues" evidence="1">
    <location>
        <begin position="157"/>
        <end position="169"/>
    </location>
</feature>